<keyword evidence="3 9" id="KW-0285">Flavoprotein</keyword>
<reference evidence="12" key="2">
    <citation type="submission" date="2023-01" db="EMBL/GenBank/DDBJ databases">
        <title>Draft genome sequence of Sneathiella chinensis strain NBRC 103408.</title>
        <authorList>
            <person name="Sun Q."/>
            <person name="Mori K."/>
        </authorList>
    </citation>
    <scope>NUCLEOTIDE SEQUENCE</scope>
    <source>
        <strain evidence="12">NBRC 103408</strain>
    </source>
</reference>
<dbReference type="SUPFAM" id="SSF55424">
    <property type="entry name" value="FAD/NAD-linked reductases, dimerisation (C-terminal) domain"/>
    <property type="match status" value="1"/>
</dbReference>
<dbReference type="PANTHER" id="PTHR43014:SF2">
    <property type="entry name" value="MERCURIC REDUCTASE"/>
    <property type="match status" value="1"/>
</dbReference>
<dbReference type="PANTHER" id="PTHR43014">
    <property type="entry name" value="MERCURIC REDUCTASE"/>
    <property type="match status" value="1"/>
</dbReference>
<keyword evidence="8 9" id="KW-0676">Redox-active center</keyword>
<protein>
    <submittedName>
        <fullName evidence="12">Dihydrolipoamide dehydrogenase</fullName>
    </submittedName>
</protein>
<organism evidence="12 13">
    <name type="scientific">Sneathiella chinensis</name>
    <dbReference type="NCBI Taxonomy" id="349750"/>
    <lineage>
        <taxon>Bacteria</taxon>
        <taxon>Pseudomonadati</taxon>
        <taxon>Pseudomonadota</taxon>
        <taxon>Alphaproteobacteria</taxon>
        <taxon>Sneathiellales</taxon>
        <taxon>Sneathiellaceae</taxon>
        <taxon>Sneathiella</taxon>
    </lineage>
</organism>
<evidence type="ECO:0000313" key="12">
    <source>
        <dbReference type="EMBL" id="GLQ05454.1"/>
    </source>
</evidence>
<dbReference type="Proteomes" id="UP001161409">
    <property type="component" value="Unassembled WGS sequence"/>
</dbReference>
<evidence type="ECO:0000256" key="3">
    <source>
        <dbReference type="ARBA" id="ARBA00022630"/>
    </source>
</evidence>
<keyword evidence="4 9" id="KW-0274">FAD</keyword>
<dbReference type="Pfam" id="PF02852">
    <property type="entry name" value="Pyr_redox_dim"/>
    <property type="match status" value="1"/>
</dbReference>
<dbReference type="EMBL" id="BSNF01000001">
    <property type="protein sequence ID" value="GLQ05454.1"/>
    <property type="molecule type" value="Genomic_DNA"/>
</dbReference>
<evidence type="ECO:0000256" key="7">
    <source>
        <dbReference type="ARBA" id="ARBA00023157"/>
    </source>
</evidence>
<feature type="domain" description="Pyridine nucleotide-disulphide oxidoreductase dimerisation" evidence="10">
    <location>
        <begin position="344"/>
        <end position="451"/>
    </location>
</feature>
<keyword evidence="13" id="KW-1185">Reference proteome</keyword>
<comment type="similarity">
    <text evidence="2 9">Belongs to the class-I pyridine nucleotide-disulfide oxidoreductase family.</text>
</comment>
<reference evidence="12" key="1">
    <citation type="journal article" date="2014" name="Int. J. Syst. Evol. Microbiol.">
        <title>Complete genome of a new Firmicutes species belonging to the dominant human colonic microbiota ('Ruminococcus bicirculans') reveals two chromosomes and a selective capacity to utilize plant glucans.</title>
        <authorList>
            <consortium name="NISC Comparative Sequencing Program"/>
            <person name="Wegmann U."/>
            <person name="Louis P."/>
            <person name="Goesmann A."/>
            <person name="Henrissat B."/>
            <person name="Duncan S.H."/>
            <person name="Flint H.J."/>
        </authorList>
    </citation>
    <scope>NUCLEOTIDE SEQUENCE</scope>
    <source>
        <strain evidence="12">NBRC 103408</strain>
    </source>
</reference>
<dbReference type="PIRSF" id="PIRSF000350">
    <property type="entry name" value="Mercury_reductase_MerA"/>
    <property type="match status" value="1"/>
</dbReference>
<evidence type="ECO:0000256" key="1">
    <source>
        <dbReference type="ARBA" id="ARBA00001974"/>
    </source>
</evidence>
<dbReference type="PRINTS" id="PR00411">
    <property type="entry name" value="PNDRDTASEI"/>
</dbReference>
<keyword evidence="5" id="KW-0521">NADP</keyword>
<dbReference type="Pfam" id="PF07992">
    <property type="entry name" value="Pyr_redox_2"/>
    <property type="match status" value="1"/>
</dbReference>
<comment type="cofactor">
    <cofactor evidence="1">
        <name>FAD</name>
        <dbReference type="ChEBI" id="CHEBI:57692"/>
    </cofactor>
</comment>
<accession>A0ABQ5U2G3</accession>
<name>A0ABQ5U2G3_9PROT</name>
<dbReference type="PROSITE" id="PS00076">
    <property type="entry name" value="PYRIDINE_REDOX_1"/>
    <property type="match status" value="1"/>
</dbReference>
<evidence type="ECO:0000256" key="6">
    <source>
        <dbReference type="ARBA" id="ARBA00023002"/>
    </source>
</evidence>
<evidence type="ECO:0000256" key="9">
    <source>
        <dbReference type="RuleBase" id="RU003691"/>
    </source>
</evidence>
<evidence type="ECO:0000256" key="4">
    <source>
        <dbReference type="ARBA" id="ARBA00022827"/>
    </source>
</evidence>
<evidence type="ECO:0000256" key="8">
    <source>
        <dbReference type="ARBA" id="ARBA00023284"/>
    </source>
</evidence>
<keyword evidence="6 9" id="KW-0560">Oxidoreductase</keyword>
<feature type="domain" description="FAD/NAD(P)-binding" evidence="11">
    <location>
        <begin position="8"/>
        <end position="322"/>
    </location>
</feature>
<dbReference type="InterPro" id="IPR036188">
    <property type="entry name" value="FAD/NAD-bd_sf"/>
</dbReference>
<dbReference type="InterPro" id="IPR016156">
    <property type="entry name" value="FAD/NAD-linked_Rdtase_dimer_sf"/>
</dbReference>
<dbReference type="InterPro" id="IPR001100">
    <property type="entry name" value="Pyr_nuc-diS_OxRdtase"/>
</dbReference>
<dbReference type="RefSeq" id="WP_169559455.1">
    <property type="nucleotide sequence ID" value="NZ_BSNF01000001.1"/>
</dbReference>
<dbReference type="SUPFAM" id="SSF51905">
    <property type="entry name" value="FAD/NAD(P)-binding domain"/>
    <property type="match status" value="1"/>
</dbReference>
<gene>
    <name evidence="12" type="primary">merA1</name>
    <name evidence="12" type="ORF">GCM10007924_06750</name>
</gene>
<evidence type="ECO:0000259" key="10">
    <source>
        <dbReference type="Pfam" id="PF02852"/>
    </source>
</evidence>
<sequence length="476" mass="50192">MGTLITGDICILGGGSGGLSVAAGASQMGAKTILIEGGKMGGDCLNYGCVPSKSLIAAAKKAHGYHDAADFGISAAAPEVDYGRVMDHVEDVIAGIAPHDSVERFEGLGVTVLKGYGRFVGRGEVQVGETTVRARRFVIATGSRPAIPPVPGLEETPYLTNETLFSNRIRPDHLIVIGGGPIGMELAAAHVRLGCKVTVLEAFTALSREDPELRQVVLDCLREEGADIREGAEIVRVAPKGGNQIEVVLNGPAGEETLAGSHLLVATGRTTNIEDLDLQAAGVETTRTGVVVDARLRTTNRKIFAIGDVAGPYQFTHAASYHAGIVLRNALFRLPAKVDYAAFPRVTFTDPEIASVGMDEDAARKAFGADITVLRFPYAENDRARADRKTTGLVKVITSRKGRILGAGIVGYQAGELIQLWGLAISKGLKIGAVASLIAPYPTYGEINKRAAGAFYTPKLFSKGTARLVRFLGLFG</sequence>
<dbReference type="Gene3D" id="3.50.50.60">
    <property type="entry name" value="FAD/NAD(P)-binding domain"/>
    <property type="match status" value="2"/>
</dbReference>
<dbReference type="InterPro" id="IPR004099">
    <property type="entry name" value="Pyr_nucl-diS_OxRdtase_dimer"/>
</dbReference>
<keyword evidence="7" id="KW-1015">Disulfide bond</keyword>
<evidence type="ECO:0000259" key="11">
    <source>
        <dbReference type="Pfam" id="PF07992"/>
    </source>
</evidence>
<evidence type="ECO:0000256" key="2">
    <source>
        <dbReference type="ARBA" id="ARBA00007532"/>
    </source>
</evidence>
<evidence type="ECO:0000313" key="13">
    <source>
        <dbReference type="Proteomes" id="UP001161409"/>
    </source>
</evidence>
<evidence type="ECO:0000256" key="5">
    <source>
        <dbReference type="ARBA" id="ARBA00022857"/>
    </source>
</evidence>
<dbReference type="PRINTS" id="PR00368">
    <property type="entry name" value="FADPNR"/>
</dbReference>
<dbReference type="InterPro" id="IPR023753">
    <property type="entry name" value="FAD/NAD-binding_dom"/>
</dbReference>
<dbReference type="Gene3D" id="3.30.390.30">
    <property type="match status" value="1"/>
</dbReference>
<proteinExistence type="inferred from homology"/>
<dbReference type="InterPro" id="IPR012999">
    <property type="entry name" value="Pyr_OxRdtase_I_AS"/>
</dbReference>
<comment type="caution">
    <text evidence="12">The sequence shown here is derived from an EMBL/GenBank/DDBJ whole genome shotgun (WGS) entry which is preliminary data.</text>
</comment>